<gene>
    <name evidence="1" type="ORF">RY831_32360</name>
</gene>
<protein>
    <submittedName>
        <fullName evidence="1">Aldose 1-epimerase</fullName>
    </submittedName>
</protein>
<dbReference type="Proteomes" id="UP001352263">
    <property type="component" value="Unassembled WGS sequence"/>
</dbReference>
<dbReference type="RefSeq" id="WP_326510415.1">
    <property type="nucleotide sequence ID" value="NZ_JAWIIV010000081.1"/>
</dbReference>
<sequence length="302" mass="33800">MDRDSGKLVKLRNRHLEAWVSPSHGAAVARLFELETGFHILRETSQDEIARGETMKFGCFPMIPYSNRVGFRRLAFGGRSFELDCNRAGAPHSFHGNAWMQAWHIDELQDHHLAVSLVHAGDGHWPFPYTVRQELTLVQNALHLRLSLRNTGTAPFPAGGGWHPFFNIDPDSRVSFEAQRVWLNDEHMLPRESALTQGGWNFSDSRPTQALAVDNCFQGWSGNAVLEHPARRRRITIGGCERLASLVVFRPSDGREFIALEPVSHVNNGMNLMAQGHTDTGVLVLQPRDSMEIAMEIGVHGG</sequence>
<organism evidence="1 2">
    <name type="scientific">Noviherbaspirillum album</name>
    <dbReference type="NCBI Taxonomy" id="3080276"/>
    <lineage>
        <taxon>Bacteria</taxon>
        <taxon>Pseudomonadati</taxon>
        <taxon>Pseudomonadota</taxon>
        <taxon>Betaproteobacteria</taxon>
        <taxon>Burkholderiales</taxon>
        <taxon>Oxalobacteraceae</taxon>
        <taxon>Noviherbaspirillum</taxon>
    </lineage>
</organism>
<proteinExistence type="predicted"/>
<reference evidence="1 2" key="1">
    <citation type="submission" date="2023-10" db="EMBL/GenBank/DDBJ databases">
        <title>Noviherbaspirillum sp. CPCC 100848 genome assembly.</title>
        <authorList>
            <person name="Li X.Y."/>
            <person name="Fang X.M."/>
        </authorList>
    </citation>
    <scope>NUCLEOTIDE SEQUENCE [LARGE SCALE GENOMIC DNA]</scope>
    <source>
        <strain evidence="1 2">CPCC 100848</strain>
    </source>
</reference>
<dbReference type="InterPro" id="IPR014718">
    <property type="entry name" value="GH-type_carb-bd"/>
</dbReference>
<keyword evidence="2" id="KW-1185">Reference proteome</keyword>
<evidence type="ECO:0000313" key="2">
    <source>
        <dbReference type="Proteomes" id="UP001352263"/>
    </source>
</evidence>
<dbReference type="Gene3D" id="2.70.98.10">
    <property type="match status" value="1"/>
</dbReference>
<accession>A0ABU6JK33</accession>
<dbReference type="InterPro" id="IPR008183">
    <property type="entry name" value="Aldose_1/G6P_1-epimerase"/>
</dbReference>
<dbReference type="SUPFAM" id="SSF74650">
    <property type="entry name" value="Galactose mutarotase-like"/>
    <property type="match status" value="1"/>
</dbReference>
<dbReference type="CDD" id="cd09021">
    <property type="entry name" value="Aldose_epim_Ec_YphB"/>
    <property type="match status" value="1"/>
</dbReference>
<dbReference type="Pfam" id="PF01263">
    <property type="entry name" value="Aldose_epim"/>
    <property type="match status" value="1"/>
</dbReference>
<comment type="caution">
    <text evidence="1">The sequence shown here is derived from an EMBL/GenBank/DDBJ whole genome shotgun (WGS) entry which is preliminary data.</text>
</comment>
<name>A0ABU6JK33_9BURK</name>
<dbReference type="EMBL" id="JAWIIV010000081">
    <property type="protein sequence ID" value="MEC4723813.1"/>
    <property type="molecule type" value="Genomic_DNA"/>
</dbReference>
<dbReference type="InterPro" id="IPR011013">
    <property type="entry name" value="Gal_mutarotase_sf_dom"/>
</dbReference>
<evidence type="ECO:0000313" key="1">
    <source>
        <dbReference type="EMBL" id="MEC4723813.1"/>
    </source>
</evidence>